<comment type="caution">
    <text evidence="2">The sequence shown here is derived from an EMBL/GenBank/DDBJ whole genome shotgun (WGS) entry which is preliminary data.</text>
</comment>
<reference evidence="2 3" key="1">
    <citation type="submission" date="2012-07" db="EMBL/GenBank/DDBJ databases">
        <title>The Genome Sequence of Facklamia ignava CCUG 37419.</title>
        <authorList>
            <consortium name="The Broad Institute Genome Sequencing Platform"/>
            <person name="Earl A."/>
            <person name="Ward D."/>
            <person name="Feldgarden M."/>
            <person name="Gevers D."/>
            <person name="Huys G."/>
            <person name="Walker B."/>
            <person name="Young S.K."/>
            <person name="Zeng Q."/>
            <person name="Gargeya S."/>
            <person name="Fitzgerald M."/>
            <person name="Haas B."/>
            <person name="Abouelleil A."/>
            <person name="Alvarado L."/>
            <person name="Arachchi H.M."/>
            <person name="Berlin A.M."/>
            <person name="Chapman S.B."/>
            <person name="Goldberg J."/>
            <person name="Griggs A."/>
            <person name="Gujja S."/>
            <person name="Hansen M."/>
            <person name="Howarth C."/>
            <person name="Imamovic A."/>
            <person name="Larimer J."/>
            <person name="McCowen C."/>
            <person name="Montmayeur A."/>
            <person name="Murphy C."/>
            <person name="Neiman D."/>
            <person name="Pearson M."/>
            <person name="Priest M."/>
            <person name="Roberts A."/>
            <person name="Saif S."/>
            <person name="Shea T."/>
            <person name="Sisk P."/>
            <person name="Sykes S."/>
            <person name="Wortman J."/>
            <person name="Nusbaum C."/>
            <person name="Birren B."/>
        </authorList>
    </citation>
    <scope>NUCLEOTIDE SEQUENCE [LARGE SCALE GENOMIC DNA]</scope>
    <source>
        <strain evidence="2 3">CCUG 37419</strain>
    </source>
</reference>
<dbReference type="FunFam" id="2.40.50.140:FF:000051">
    <property type="entry name" value="RNA-binding transcriptional accessory protein"/>
    <property type="match status" value="1"/>
</dbReference>
<dbReference type="Pfam" id="PF00575">
    <property type="entry name" value="S1"/>
    <property type="match status" value="1"/>
</dbReference>
<dbReference type="InterPro" id="IPR012340">
    <property type="entry name" value="NA-bd_OB-fold"/>
</dbReference>
<dbReference type="HOGENOM" id="CLU_128762_1_0_9"/>
<dbReference type="AlphaFoldDB" id="K1MCW4"/>
<keyword evidence="3" id="KW-1185">Reference proteome</keyword>
<dbReference type="GO" id="GO:0005737">
    <property type="term" value="C:cytoplasm"/>
    <property type="evidence" value="ECO:0007669"/>
    <property type="project" value="UniProtKB-ARBA"/>
</dbReference>
<evidence type="ECO:0000313" key="3">
    <source>
        <dbReference type="Proteomes" id="UP000005147"/>
    </source>
</evidence>
<dbReference type="Proteomes" id="UP000005147">
    <property type="component" value="Unassembled WGS sequence"/>
</dbReference>
<dbReference type="SMART" id="SM00316">
    <property type="entry name" value="S1"/>
    <property type="match status" value="1"/>
</dbReference>
<dbReference type="PROSITE" id="PS50126">
    <property type="entry name" value="S1"/>
    <property type="match status" value="1"/>
</dbReference>
<dbReference type="eggNOG" id="COG1098">
    <property type="taxonomic scope" value="Bacteria"/>
</dbReference>
<proteinExistence type="predicted"/>
<organism evidence="2 3">
    <name type="scientific">Falseniella ignava CCUG 37419</name>
    <dbReference type="NCBI Taxonomy" id="883112"/>
    <lineage>
        <taxon>Bacteria</taxon>
        <taxon>Bacillati</taxon>
        <taxon>Bacillota</taxon>
        <taxon>Bacilli</taxon>
        <taxon>Lactobacillales</taxon>
        <taxon>Aerococcaceae</taxon>
        <taxon>Falseniella</taxon>
    </lineage>
</organism>
<dbReference type="InterPro" id="IPR003029">
    <property type="entry name" value="S1_domain"/>
</dbReference>
<dbReference type="EMBL" id="AGZE01000037">
    <property type="protein sequence ID" value="EKB53839.1"/>
    <property type="molecule type" value="Genomic_DNA"/>
</dbReference>
<evidence type="ECO:0000313" key="2">
    <source>
        <dbReference type="EMBL" id="EKB53839.1"/>
    </source>
</evidence>
<evidence type="ECO:0000259" key="1">
    <source>
        <dbReference type="PROSITE" id="PS50126"/>
    </source>
</evidence>
<dbReference type="NCBIfam" id="NF040579">
    <property type="entry name" value="S1_dom_CvfD"/>
    <property type="match status" value="1"/>
</dbReference>
<feature type="domain" description="S1 motif" evidence="1">
    <location>
        <begin position="8"/>
        <end position="77"/>
    </location>
</feature>
<dbReference type="STRING" id="883112.HMPREF9707_01592"/>
<dbReference type="GO" id="GO:0003729">
    <property type="term" value="F:mRNA binding"/>
    <property type="evidence" value="ECO:0007669"/>
    <property type="project" value="UniProtKB-ARBA"/>
</dbReference>
<dbReference type="PANTHER" id="PTHR10724">
    <property type="entry name" value="30S RIBOSOMAL PROTEIN S1"/>
    <property type="match status" value="1"/>
</dbReference>
<dbReference type="RefSeq" id="WP_006702225.1">
    <property type="nucleotide sequence ID" value="NZ_JH932301.1"/>
</dbReference>
<dbReference type="GO" id="GO:0003735">
    <property type="term" value="F:structural constituent of ribosome"/>
    <property type="evidence" value="ECO:0007669"/>
    <property type="project" value="TreeGrafter"/>
</dbReference>
<dbReference type="SUPFAM" id="SSF50249">
    <property type="entry name" value="Nucleic acid-binding proteins"/>
    <property type="match status" value="1"/>
</dbReference>
<name>K1MCW4_9LACT</name>
<dbReference type="GO" id="GO:0006412">
    <property type="term" value="P:translation"/>
    <property type="evidence" value="ECO:0007669"/>
    <property type="project" value="TreeGrafter"/>
</dbReference>
<accession>K1MCW4</accession>
<gene>
    <name evidence="2" type="ORF">HMPREF9707_01592</name>
</gene>
<dbReference type="PATRIC" id="fig|883112.3.peg.1590"/>
<dbReference type="Gene3D" id="2.40.50.140">
    <property type="entry name" value="Nucleic acid-binding proteins"/>
    <property type="match status" value="1"/>
</dbReference>
<protein>
    <recommendedName>
        <fullName evidence="1">S1 motif domain-containing protein</fullName>
    </recommendedName>
</protein>
<sequence>MTREYKIGDVIEGVVSGIQNYGVFVKLDDQTQGLVHISECHHGYIEDLSSFVKIGQQVRVIIIDIDEYSHKISLSMRALEKTNVPTYPARNKKIPRRHTPKIGFKTLKQQMPSIIEEALKNIQNKNIQNQ</sequence>
<dbReference type="InterPro" id="IPR050437">
    <property type="entry name" value="Ribos_protein_bS1-like"/>
</dbReference>